<comment type="subcellular location">
    <subcellularLocation>
        <location evidence="1">Cell membrane</location>
        <topology evidence="1">Single-pass type I membrane protein</topology>
    </subcellularLocation>
    <subcellularLocation>
        <location evidence="2">Cell projection</location>
        <location evidence="2">Growth cone</location>
    </subcellularLocation>
</comment>
<evidence type="ECO:0000259" key="23">
    <source>
        <dbReference type="PROSITE" id="PS50835"/>
    </source>
</evidence>
<dbReference type="Pfam" id="PF13927">
    <property type="entry name" value="Ig_3"/>
    <property type="match status" value="2"/>
</dbReference>
<dbReference type="SMART" id="SM00060">
    <property type="entry name" value="FN3"/>
    <property type="match status" value="4"/>
</dbReference>
<evidence type="ECO:0000256" key="4">
    <source>
        <dbReference type="ARBA" id="ARBA00022475"/>
    </source>
</evidence>
<feature type="region of interest" description="Disordered" evidence="22">
    <location>
        <begin position="663"/>
        <end position="694"/>
    </location>
</feature>
<keyword evidence="10" id="KW-0472">Membrane</keyword>
<evidence type="ECO:0000256" key="6">
    <source>
        <dbReference type="ARBA" id="ARBA00022729"/>
    </source>
</evidence>
<dbReference type="InterPro" id="IPR026966">
    <property type="entry name" value="Neurofascin/L1/NrCAM_C"/>
</dbReference>
<comment type="similarity">
    <text evidence="3">Belongs to the immunoglobulin superfamily. L1/neurofascin/NgCAM family.</text>
</comment>
<feature type="domain" description="Ig-like" evidence="23">
    <location>
        <begin position="486"/>
        <end position="574"/>
    </location>
</feature>
<evidence type="ECO:0000256" key="12">
    <source>
        <dbReference type="ARBA" id="ARBA00023180"/>
    </source>
</evidence>
<feature type="domain" description="Fibronectin type-III" evidence="24">
    <location>
        <begin position="885"/>
        <end position="985"/>
    </location>
</feature>
<dbReference type="InterPro" id="IPR003598">
    <property type="entry name" value="Ig_sub2"/>
</dbReference>
<dbReference type="FunFam" id="2.60.40.10:FF:000004">
    <property type="entry name" value="DCC isoform 1"/>
    <property type="match status" value="1"/>
</dbReference>
<keyword evidence="7" id="KW-0677">Repeat</keyword>
<evidence type="ECO:0000256" key="15">
    <source>
        <dbReference type="ARBA" id="ARBA00038703"/>
    </source>
</evidence>
<dbReference type="InterPro" id="IPR003599">
    <property type="entry name" value="Ig_sub"/>
</dbReference>
<feature type="domain" description="Fibronectin type-III" evidence="24">
    <location>
        <begin position="684"/>
        <end position="777"/>
    </location>
</feature>
<dbReference type="InterPro" id="IPR013783">
    <property type="entry name" value="Ig-like_fold"/>
</dbReference>
<evidence type="ECO:0000256" key="10">
    <source>
        <dbReference type="ARBA" id="ARBA00023136"/>
    </source>
</evidence>
<dbReference type="SMART" id="SM00408">
    <property type="entry name" value="IGc2"/>
    <property type="match status" value="5"/>
</dbReference>
<feature type="domain" description="Fibronectin type-III" evidence="24">
    <location>
        <begin position="782"/>
        <end position="884"/>
    </location>
</feature>
<dbReference type="FunFam" id="2.60.40.10:FF:000367">
    <property type="entry name" value="Neural cell adhesion molecule L1-like protein"/>
    <property type="match status" value="1"/>
</dbReference>
<reference evidence="25" key="1">
    <citation type="submission" date="2025-08" db="UniProtKB">
        <authorList>
            <consortium name="Ensembl"/>
        </authorList>
    </citation>
    <scope>IDENTIFICATION</scope>
</reference>
<evidence type="ECO:0000256" key="22">
    <source>
        <dbReference type="SAM" id="MobiDB-lite"/>
    </source>
</evidence>
<evidence type="ECO:0000256" key="19">
    <source>
        <dbReference type="ARBA" id="ARBA00074488"/>
    </source>
</evidence>
<keyword evidence="26" id="KW-1185">Reference proteome</keyword>
<feature type="domain" description="Ig-like" evidence="23">
    <location>
        <begin position="210"/>
        <end position="297"/>
    </location>
</feature>
<dbReference type="PANTHER" id="PTHR44170">
    <property type="entry name" value="PROTEIN SIDEKICK"/>
    <property type="match status" value="1"/>
</dbReference>
<feature type="domain" description="Ig-like" evidence="23">
    <location>
        <begin position="302"/>
        <end position="388"/>
    </location>
</feature>
<dbReference type="PROSITE" id="PS50835">
    <property type="entry name" value="IG_LIKE"/>
    <property type="match status" value="6"/>
</dbReference>
<reference evidence="25" key="2">
    <citation type="submission" date="2025-09" db="UniProtKB">
        <authorList>
            <consortium name="Ensembl"/>
        </authorList>
    </citation>
    <scope>IDENTIFICATION</scope>
</reference>
<dbReference type="Pfam" id="PF07679">
    <property type="entry name" value="I-set"/>
    <property type="match status" value="3"/>
</dbReference>
<accession>A0A3B3T0J4</accession>
<dbReference type="Gene3D" id="2.60.40.10">
    <property type="entry name" value="Immunoglobulins"/>
    <property type="match status" value="10"/>
</dbReference>
<evidence type="ECO:0000313" key="25">
    <source>
        <dbReference type="Ensembl" id="ENSPKIP00000036013.1"/>
    </source>
</evidence>
<evidence type="ECO:0000256" key="11">
    <source>
        <dbReference type="ARBA" id="ARBA00023157"/>
    </source>
</evidence>
<protein>
    <recommendedName>
        <fullName evidence="18">Contactin-3</fullName>
    </recommendedName>
    <alternativeName>
        <fullName evidence="21">Brain-derived immunoglobulin superfamily protein 1</fullName>
    </alternativeName>
    <alternativeName>
        <fullName evidence="19">Neural cell adhesion molecule L1</fullName>
    </alternativeName>
    <alternativeName>
        <fullName evidence="20">Plasmacytoma-associated neuronal glycoprotein</fullName>
    </alternativeName>
</protein>
<dbReference type="Ensembl" id="ENSPKIT00000016953.1">
    <property type="protein sequence ID" value="ENSPKIP00000036013.1"/>
    <property type="gene ID" value="ENSPKIG00000014743.1"/>
</dbReference>
<dbReference type="GO" id="GO:0007420">
    <property type="term" value="P:brain development"/>
    <property type="evidence" value="ECO:0007669"/>
    <property type="project" value="TreeGrafter"/>
</dbReference>
<keyword evidence="4" id="KW-1003">Cell membrane</keyword>
<dbReference type="Proteomes" id="UP000261540">
    <property type="component" value="Unplaced"/>
</dbReference>
<comment type="subunit">
    <text evidence="15">Interacts with PTPRG.</text>
</comment>
<evidence type="ECO:0000256" key="8">
    <source>
        <dbReference type="ARBA" id="ARBA00022889"/>
    </source>
</evidence>
<organism evidence="25 26">
    <name type="scientific">Paramormyrops kingsleyae</name>
    <dbReference type="NCBI Taxonomy" id="1676925"/>
    <lineage>
        <taxon>Eukaryota</taxon>
        <taxon>Metazoa</taxon>
        <taxon>Chordata</taxon>
        <taxon>Craniata</taxon>
        <taxon>Vertebrata</taxon>
        <taxon>Euteleostomi</taxon>
        <taxon>Actinopterygii</taxon>
        <taxon>Neopterygii</taxon>
        <taxon>Teleostei</taxon>
        <taxon>Osteoglossocephala</taxon>
        <taxon>Osteoglossomorpha</taxon>
        <taxon>Osteoglossiformes</taxon>
        <taxon>Mormyridae</taxon>
        <taxon>Paramormyrops</taxon>
    </lineage>
</organism>
<dbReference type="FunFam" id="2.60.40.10:FF:000005">
    <property type="entry name" value="Neuronal cell adhesion molecule"/>
    <property type="match status" value="1"/>
</dbReference>
<sequence>MVPSRVTFLRELVSSVSSRPMGSPWILGVAVILTVCLSVCGLEIPLEIEQPPTITKQAPSSLIAFPLEDNFTLQCEARGNPAPEYHWTKNGQSFNPHQDHQLMKEGNSGTFVIPNGRNITHYGGRYRCLASNKLGMAVTEETDFIVPNVPKFPKETIKPIVVDEGQPIVLECNPPTGIPPRDIYWMTVAKSTNDSDKAAAVSNATLLRKPRLMSPPGAETVVRLADGDDLHLECIPEGLPTPVIHWAKMEETLPAKANLLNYGKRLTISGVSAEDDGTYTCEAGNSAGNTAHAFHVIVEEPPRWVRKPENVLGTPGSDVRLSCSATGKPPPTITWMMNGHVLEDLPASHRQILNGELLLRHVTPQDSAVYQCQASNRHGTILANANVMVLNLAPMILTEDKQEYGAMMGATVFLHCRTFSSPPSVISWTKDKERINSVEGERFSIQKDGSLCIHSVQKTDSGMYSCFASNAEGRASISAALHIKDPTKIMEPPQDLQVLKGATANFTCQAEYDKSLRRDFEIRWEKGGTSLSITENPRYIVEGGVLQIVNVSHSDHGFYACVARTGLDQDRAVAQLTVLDVPGRPLVLILAEHQNRSVKLYWVPGDSHNITITDFIIEYEESQWEPGRWKELSRVAGNHTSARLQLHGHLDYRFRVSAVSGVGRGPASEPTERYMTPPSAPDKNPKAIKSEGNSPQEMSIHWEPLLPIEYNGPGLEYKVSYRRRGVEKHWQEHMVKRNHIIVRNTPTFVPYEVKVQARNVLGWAPEPEVFTLYSGEDIPTAAPDDVAVEVMNSTLIRVTWAPVPQHHLRGHLRGYLIQLRRLLDLLNMDHTLKDKQSLTVYGDRNQTQIHGVVPYSEYNLTVSVFNGRGSSPGSKPVTFRTPEGVPGKISILKATNAQSNSITLVWVPPLKANGILTGYLLQYQISDNVTGLLSPRSVNISGPDSAKWVVSDLEAVSKYKFFLSACSRTGCGPAIREDGQTIPEASASSASRSEITHQLVIGSMCAAVIFTFVVLIACFIKRNKAGKYSVKENEDLRSYQQPQNKNGSYGYSDTERRVCQDSLRYINQNGKANVSAESLEDCGESLMDCSESLDDCGDDDDRFGEDGSFIGEYSSCKDVRLGGVRGTAPNS</sequence>
<feature type="domain" description="Ig-like" evidence="23">
    <location>
        <begin position="52"/>
        <end position="139"/>
    </location>
</feature>
<dbReference type="FunFam" id="2.60.40.10:FF:000273">
    <property type="entry name" value="contactin-3 isoform X1"/>
    <property type="match status" value="1"/>
</dbReference>
<dbReference type="AlphaFoldDB" id="A0A3B3T0J4"/>
<evidence type="ECO:0000256" key="2">
    <source>
        <dbReference type="ARBA" id="ARBA00004624"/>
    </source>
</evidence>
<dbReference type="GeneTree" id="ENSGT00940000165371"/>
<evidence type="ECO:0000256" key="7">
    <source>
        <dbReference type="ARBA" id="ARBA00022737"/>
    </source>
</evidence>
<feature type="domain" description="Ig-like" evidence="23">
    <location>
        <begin position="147"/>
        <end position="186"/>
    </location>
</feature>
<dbReference type="PROSITE" id="PS50853">
    <property type="entry name" value="FN3"/>
    <property type="match status" value="4"/>
</dbReference>
<evidence type="ECO:0000256" key="13">
    <source>
        <dbReference type="ARBA" id="ARBA00023273"/>
    </source>
</evidence>
<keyword evidence="8" id="KW-0130">Cell adhesion</keyword>
<dbReference type="InterPro" id="IPR003961">
    <property type="entry name" value="FN3_dom"/>
</dbReference>
<evidence type="ECO:0000256" key="17">
    <source>
        <dbReference type="ARBA" id="ARBA00060217"/>
    </source>
</evidence>
<evidence type="ECO:0000256" key="3">
    <source>
        <dbReference type="ARBA" id="ARBA00008588"/>
    </source>
</evidence>
<dbReference type="InterPro" id="IPR013098">
    <property type="entry name" value="Ig_I-set"/>
</dbReference>
<evidence type="ECO:0000256" key="21">
    <source>
        <dbReference type="ARBA" id="ARBA00083720"/>
    </source>
</evidence>
<dbReference type="FunFam" id="2.60.40.10:FF:000028">
    <property type="entry name" value="Neuronal cell adhesion molecule"/>
    <property type="match status" value="1"/>
</dbReference>
<name>A0A3B3T0J4_9TELE</name>
<dbReference type="GO" id="GO:0005886">
    <property type="term" value="C:plasma membrane"/>
    <property type="evidence" value="ECO:0007669"/>
    <property type="project" value="UniProtKB-SubCell"/>
</dbReference>
<dbReference type="Pfam" id="PF13882">
    <property type="entry name" value="Bravo_FIGEY"/>
    <property type="match status" value="1"/>
</dbReference>
<feature type="domain" description="Fibronectin type-III" evidence="24">
    <location>
        <begin position="582"/>
        <end position="679"/>
    </location>
</feature>
<dbReference type="SMART" id="SM00409">
    <property type="entry name" value="IG"/>
    <property type="match status" value="5"/>
</dbReference>
<dbReference type="Pfam" id="PF00041">
    <property type="entry name" value="fn3"/>
    <property type="match status" value="3"/>
</dbReference>
<keyword evidence="5" id="KW-0812">Transmembrane</keyword>
<evidence type="ECO:0000313" key="26">
    <source>
        <dbReference type="Proteomes" id="UP000261540"/>
    </source>
</evidence>
<evidence type="ECO:0000256" key="20">
    <source>
        <dbReference type="ARBA" id="ARBA00080939"/>
    </source>
</evidence>
<dbReference type="InterPro" id="IPR036116">
    <property type="entry name" value="FN3_sf"/>
</dbReference>
<keyword evidence="9" id="KW-1133">Transmembrane helix</keyword>
<dbReference type="FunFam" id="2.60.40.10:FF:000057">
    <property type="entry name" value="neural cell adhesion molecule L1"/>
    <property type="match status" value="1"/>
</dbReference>
<keyword evidence="11" id="KW-1015">Disulfide bond</keyword>
<dbReference type="PANTHER" id="PTHR44170:SF45">
    <property type="entry name" value="NEURAL CELL ADHESION MOLECULE L1-LIKE PROTEIN ISOFORM X1"/>
    <property type="match status" value="1"/>
</dbReference>
<dbReference type="GO" id="GO:0030426">
    <property type="term" value="C:growth cone"/>
    <property type="evidence" value="ECO:0007669"/>
    <property type="project" value="UniProtKB-SubCell"/>
</dbReference>
<feature type="domain" description="Ig-like" evidence="23">
    <location>
        <begin position="394"/>
        <end position="478"/>
    </location>
</feature>
<dbReference type="STRING" id="1676925.ENSPKIP00000036013"/>
<dbReference type="SUPFAM" id="SSF49265">
    <property type="entry name" value="Fibronectin type III"/>
    <property type="match status" value="2"/>
</dbReference>
<dbReference type="CDD" id="cd00063">
    <property type="entry name" value="FN3"/>
    <property type="match status" value="4"/>
</dbReference>
<keyword evidence="13" id="KW-0966">Cell projection</keyword>
<evidence type="ECO:0000256" key="5">
    <source>
        <dbReference type="ARBA" id="ARBA00022692"/>
    </source>
</evidence>
<keyword evidence="12" id="KW-0325">Glycoprotein</keyword>
<dbReference type="InterPro" id="IPR036179">
    <property type="entry name" value="Ig-like_dom_sf"/>
</dbReference>
<comment type="function">
    <text evidence="17">Contactins mediate cell surface interactions during nervous system development. Has some neurite outgrowth-promoting activity.</text>
</comment>
<keyword evidence="14" id="KW-0393">Immunoglobulin domain</keyword>
<evidence type="ECO:0000259" key="24">
    <source>
        <dbReference type="PROSITE" id="PS50853"/>
    </source>
</evidence>
<evidence type="ECO:0000256" key="1">
    <source>
        <dbReference type="ARBA" id="ARBA00004251"/>
    </source>
</evidence>
<dbReference type="GO" id="GO:0098632">
    <property type="term" value="F:cell-cell adhesion mediator activity"/>
    <property type="evidence" value="ECO:0007669"/>
    <property type="project" value="TreeGrafter"/>
</dbReference>
<dbReference type="InterPro" id="IPR007110">
    <property type="entry name" value="Ig-like_dom"/>
</dbReference>
<evidence type="ECO:0000256" key="16">
    <source>
        <dbReference type="ARBA" id="ARBA00060042"/>
    </source>
</evidence>
<evidence type="ECO:0000256" key="18">
    <source>
        <dbReference type="ARBA" id="ARBA00072738"/>
    </source>
</evidence>
<keyword evidence="6" id="KW-0732">Signal</keyword>
<evidence type="ECO:0000256" key="9">
    <source>
        <dbReference type="ARBA" id="ARBA00022989"/>
    </source>
</evidence>
<dbReference type="GO" id="GO:0007411">
    <property type="term" value="P:axon guidance"/>
    <property type="evidence" value="ECO:0007669"/>
    <property type="project" value="TreeGrafter"/>
</dbReference>
<dbReference type="SUPFAM" id="SSF48726">
    <property type="entry name" value="Immunoglobulin"/>
    <property type="match status" value="5"/>
</dbReference>
<proteinExistence type="inferred from homology"/>
<comment type="function">
    <text evidence="16">Neural cell adhesion molecule involved in the dynamics of cell adhesion and in the generation of transmembrane signals at tyrosine kinase receptors. During brain development, critical in multiple processes, including neuronal migration, axonal growth and fasciculation, and synaptogenesis. In the mature brain, plays a role in the dynamics of neuronal structure and function, including synaptic plasticity.</text>
</comment>
<evidence type="ECO:0000256" key="14">
    <source>
        <dbReference type="ARBA" id="ARBA00023319"/>
    </source>
</evidence>